<feature type="compositionally biased region" description="Basic and acidic residues" evidence="1">
    <location>
        <begin position="93"/>
        <end position="104"/>
    </location>
</feature>
<reference evidence="2" key="2">
    <citation type="submission" date="2017-11" db="EMBL/GenBank/DDBJ databases">
        <title>Coralsnake Venomics: Analyses of Venom Gland Transcriptomes and Proteomes of Six Brazilian Taxa.</title>
        <authorList>
            <person name="Aird S.D."/>
            <person name="Jorge da Silva N."/>
            <person name="Qiu L."/>
            <person name="Villar-Briones A."/>
            <person name="Aparecida-Saddi V."/>
            <person name="Campos-Telles M.P."/>
            <person name="Grau M."/>
            <person name="Mikheyev A.S."/>
        </authorList>
    </citation>
    <scope>NUCLEOTIDE SEQUENCE</scope>
    <source>
        <tissue evidence="2">Venom_gland</tissue>
    </source>
</reference>
<protein>
    <submittedName>
        <fullName evidence="2">Uncharacterized protein</fullName>
    </submittedName>
</protein>
<sequence length="187" mass="20643">MERFKDGSLKSLKKIQDGGGEGGMSRWSSGKQDSFSPAGGIPSPPRWTDPRQPRNVEEEEGFEHRGAGSFGESRSEFRGDCWWRRGGRREAGWMTGREWRRCEGSGESGGDVGEKVRKKAKVVVLRAALRAVKAAREEAREGRKAGVTAVRATRGEAKEEKAERNDRNAVRAARAEAKDREKVEAAG</sequence>
<feature type="compositionally biased region" description="Basic and acidic residues" evidence="1">
    <location>
        <begin position="48"/>
        <end position="66"/>
    </location>
</feature>
<feature type="compositionally biased region" description="Basic and acidic residues" evidence="1">
    <location>
        <begin position="153"/>
        <end position="187"/>
    </location>
</feature>
<feature type="region of interest" description="Disordered" evidence="1">
    <location>
        <begin position="1"/>
        <end position="75"/>
    </location>
</feature>
<name>A0A2D4NYN0_MICSU</name>
<proteinExistence type="predicted"/>
<accession>A0A2D4NYN0</accession>
<feature type="compositionally biased region" description="Polar residues" evidence="1">
    <location>
        <begin position="26"/>
        <end position="35"/>
    </location>
</feature>
<dbReference type="AlphaFoldDB" id="A0A2D4NYN0"/>
<organism evidence="2">
    <name type="scientific">Micrurus surinamensis</name>
    <name type="common">Surinam coral snake</name>
    <dbReference type="NCBI Taxonomy" id="129470"/>
    <lineage>
        <taxon>Eukaryota</taxon>
        <taxon>Metazoa</taxon>
        <taxon>Chordata</taxon>
        <taxon>Craniata</taxon>
        <taxon>Vertebrata</taxon>
        <taxon>Euteleostomi</taxon>
        <taxon>Lepidosauria</taxon>
        <taxon>Squamata</taxon>
        <taxon>Bifurcata</taxon>
        <taxon>Unidentata</taxon>
        <taxon>Episquamata</taxon>
        <taxon>Toxicofera</taxon>
        <taxon>Serpentes</taxon>
        <taxon>Colubroidea</taxon>
        <taxon>Elapidae</taxon>
        <taxon>Elapinae</taxon>
        <taxon>Micrurus</taxon>
    </lineage>
</organism>
<feature type="compositionally biased region" description="Basic and acidic residues" evidence="1">
    <location>
        <begin position="135"/>
        <end position="144"/>
    </location>
</feature>
<evidence type="ECO:0000256" key="1">
    <source>
        <dbReference type="SAM" id="MobiDB-lite"/>
    </source>
</evidence>
<feature type="region of interest" description="Disordered" evidence="1">
    <location>
        <begin position="93"/>
        <end position="115"/>
    </location>
</feature>
<dbReference type="EMBL" id="IACN01028921">
    <property type="protein sequence ID" value="LAB50817.1"/>
    <property type="molecule type" value="Transcribed_RNA"/>
</dbReference>
<feature type="region of interest" description="Disordered" evidence="1">
    <location>
        <begin position="135"/>
        <end position="187"/>
    </location>
</feature>
<reference evidence="2" key="1">
    <citation type="submission" date="2017-07" db="EMBL/GenBank/DDBJ databases">
        <authorList>
            <person name="Mikheyev A."/>
            <person name="Grau M."/>
        </authorList>
    </citation>
    <scope>NUCLEOTIDE SEQUENCE</scope>
    <source>
        <tissue evidence="2">Venom_gland</tissue>
    </source>
</reference>
<evidence type="ECO:0000313" key="2">
    <source>
        <dbReference type="EMBL" id="LAB50817.1"/>
    </source>
</evidence>